<dbReference type="EMBL" id="PVNL01000057">
    <property type="protein sequence ID" value="PRQ07215.1"/>
    <property type="molecule type" value="Genomic_DNA"/>
</dbReference>
<dbReference type="SUPFAM" id="SSF52266">
    <property type="entry name" value="SGNH hydrolase"/>
    <property type="match status" value="1"/>
</dbReference>
<gene>
    <name evidence="1" type="ORF">ENSA7_29220</name>
</gene>
<dbReference type="InterPro" id="IPR036514">
    <property type="entry name" value="SGNH_hydro_sf"/>
</dbReference>
<organism evidence="1 2">
    <name type="scientific">Enhygromyxa salina</name>
    <dbReference type="NCBI Taxonomy" id="215803"/>
    <lineage>
        <taxon>Bacteria</taxon>
        <taxon>Pseudomonadati</taxon>
        <taxon>Myxococcota</taxon>
        <taxon>Polyangia</taxon>
        <taxon>Nannocystales</taxon>
        <taxon>Nannocystaceae</taxon>
        <taxon>Enhygromyxa</taxon>
    </lineage>
</organism>
<evidence type="ECO:0000313" key="1">
    <source>
        <dbReference type="EMBL" id="PRQ07215.1"/>
    </source>
</evidence>
<protein>
    <submittedName>
        <fullName evidence="1">Uncharacterized protein</fullName>
    </submittedName>
</protein>
<accession>A0A2S9YQ39</accession>
<reference evidence="1 2" key="1">
    <citation type="submission" date="2018-03" db="EMBL/GenBank/DDBJ databases">
        <title>Draft Genome Sequences of the Obligatory Marine Myxobacteria Enhygromyxa salina SWB007.</title>
        <authorList>
            <person name="Poehlein A."/>
            <person name="Moghaddam J.A."/>
            <person name="Harms H."/>
            <person name="Alanjari M."/>
            <person name="Koenig G.M."/>
            <person name="Daniel R."/>
            <person name="Schaeberle T.F."/>
        </authorList>
    </citation>
    <scope>NUCLEOTIDE SEQUENCE [LARGE SCALE GENOMIC DNA]</scope>
    <source>
        <strain evidence="1 2">SWB007</strain>
    </source>
</reference>
<dbReference type="Gene3D" id="3.40.50.1110">
    <property type="entry name" value="SGNH hydrolase"/>
    <property type="match status" value="1"/>
</dbReference>
<dbReference type="GO" id="GO:0016788">
    <property type="term" value="F:hydrolase activity, acting on ester bonds"/>
    <property type="evidence" value="ECO:0007669"/>
    <property type="project" value="UniProtKB-ARBA"/>
</dbReference>
<dbReference type="Proteomes" id="UP000238823">
    <property type="component" value="Unassembled WGS sequence"/>
</dbReference>
<evidence type="ECO:0000313" key="2">
    <source>
        <dbReference type="Proteomes" id="UP000238823"/>
    </source>
</evidence>
<sequence>MARWYISLSTWLRDYLYVPLGGQSRALGQLGTGRSLACVAGSHLTLGRRRSGPDLSLAPWAEPAAGRDWAPFIYAGQGEGFLPSPELTVQLVEVFNAQTRGFAREHGLELVDLAVALEGCADCFYDQWHFSDTGAARAGAAIAAVTHLE</sequence>
<proteinExistence type="predicted"/>
<name>A0A2S9YQ39_9BACT</name>
<comment type="caution">
    <text evidence="1">The sequence shown here is derived from an EMBL/GenBank/DDBJ whole genome shotgun (WGS) entry which is preliminary data.</text>
</comment>
<dbReference type="AlphaFoldDB" id="A0A2S9YQ39"/>